<dbReference type="Proteomes" id="UP000190965">
    <property type="component" value="Unassembled WGS sequence"/>
</dbReference>
<dbReference type="RefSeq" id="WP_176159765.1">
    <property type="nucleotide sequence ID" value="NZ_MSDF01000020.1"/>
</dbReference>
<accession>A0A1T2YKX5</accession>
<protein>
    <recommendedName>
        <fullName evidence="4">DUF1120 domain-containing protein</fullName>
    </recommendedName>
</protein>
<evidence type="ECO:0000313" key="2">
    <source>
        <dbReference type="EMBL" id="OPA92771.1"/>
    </source>
</evidence>
<dbReference type="AlphaFoldDB" id="A0A1T2YKX5"/>
<evidence type="ECO:0000313" key="3">
    <source>
        <dbReference type="Proteomes" id="UP000190965"/>
    </source>
</evidence>
<organism evidence="2 3">
    <name type="scientific">Pseudomonas fluorescens</name>
    <dbReference type="NCBI Taxonomy" id="294"/>
    <lineage>
        <taxon>Bacteria</taxon>
        <taxon>Pseudomonadati</taxon>
        <taxon>Pseudomonadota</taxon>
        <taxon>Gammaproteobacteria</taxon>
        <taxon>Pseudomonadales</taxon>
        <taxon>Pseudomonadaceae</taxon>
        <taxon>Pseudomonas</taxon>
    </lineage>
</organism>
<comment type="caution">
    <text evidence="2">The sequence shown here is derived from an EMBL/GenBank/DDBJ whole genome shotgun (WGS) entry which is preliminary data.</text>
</comment>
<dbReference type="Pfam" id="PF06551">
    <property type="entry name" value="DUF1120"/>
    <property type="match status" value="1"/>
</dbReference>
<proteinExistence type="predicted"/>
<dbReference type="EMBL" id="MSDF01000020">
    <property type="protein sequence ID" value="OPA92771.1"/>
    <property type="molecule type" value="Genomic_DNA"/>
</dbReference>
<feature type="signal peptide" evidence="1">
    <location>
        <begin position="1"/>
        <end position="22"/>
    </location>
</feature>
<name>A0A1T2YKX5_PSEFL</name>
<evidence type="ECO:0000256" key="1">
    <source>
        <dbReference type="SAM" id="SignalP"/>
    </source>
</evidence>
<reference evidence="2 3" key="1">
    <citation type="submission" date="2016-12" db="EMBL/GenBank/DDBJ databases">
        <title>Draft genome sequences of seven strains of Pseudomonas fluorescens that produce 4-formylaminooxyvinylglycine.</title>
        <authorList>
            <person name="Okrent R.A."/>
            <person name="Manning V.A."/>
            <person name="Trippe K.M."/>
        </authorList>
    </citation>
    <scope>NUCLEOTIDE SEQUENCE [LARGE SCALE GENOMIC DNA]</scope>
    <source>
        <strain evidence="2 3">P5A</strain>
    </source>
</reference>
<evidence type="ECO:0008006" key="4">
    <source>
        <dbReference type="Google" id="ProtNLM"/>
    </source>
</evidence>
<keyword evidence="1" id="KW-0732">Signal</keyword>
<gene>
    <name evidence="2" type="ORF">BFW87_16730</name>
</gene>
<sequence>MNVFISPLTGALLVICSPWALAASSVDLNVKSSITPSACVHSLSDDGSVDFGKLPAKDLKVDISTQLPPVTLKLNITCEAPTLFALYGRDNRLGSAHFTLPHNYGLGLINGDQKLGSYGIGVFDPVADTPVSPLLSYDNGDTWLVNSSGSYMATNALNAFGDSPTPKALQNLAVDLRIIALIAASKNLDLTSEVPLDGSATIELRYL</sequence>
<dbReference type="InterPro" id="IPR010546">
    <property type="entry name" value="DUF1120"/>
</dbReference>
<feature type="chain" id="PRO_5012910732" description="DUF1120 domain-containing protein" evidence="1">
    <location>
        <begin position="23"/>
        <end position="207"/>
    </location>
</feature>